<keyword evidence="4" id="KW-1185">Reference proteome</keyword>
<dbReference type="Gene3D" id="3.30.750.44">
    <property type="match status" value="1"/>
</dbReference>
<evidence type="ECO:0000259" key="2">
    <source>
        <dbReference type="Pfam" id="PF14684"/>
    </source>
</evidence>
<dbReference type="InterPro" id="IPR005151">
    <property type="entry name" value="Tail-specific_protease"/>
</dbReference>
<organism evidence="3 4">
    <name type="scientific">Mesonia profundi</name>
    <dbReference type="NCBI Taxonomy" id="3070998"/>
    <lineage>
        <taxon>Bacteria</taxon>
        <taxon>Pseudomonadati</taxon>
        <taxon>Bacteroidota</taxon>
        <taxon>Flavobacteriia</taxon>
        <taxon>Flavobacteriales</taxon>
        <taxon>Flavobacteriaceae</taxon>
        <taxon>Mesonia</taxon>
    </lineage>
</organism>
<evidence type="ECO:0000313" key="4">
    <source>
        <dbReference type="Proteomes" id="UP001230915"/>
    </source>
</evidence>
<dbReference type="Pfam" id="PF03572">
    <property type="entry name" value="Peptidase_S41"/>
    <property type="match status" value="1"/>
</dbReference>
<dbReference type="PANTHER" id="PTHR11261">
    <property type="entry name" value="INTERPHOTORECEPTOR RETINOID-BINDING PROTEIN"/>
    <property type="match status" value="1"/>
</dbReference>
<gene>
    <name evidence="3" type="ORF">RBU60_10750</name>
</gene>
<dbReference type="RefSeq" id="WP_308864991.1">
    <property type="nucleotide sequence ID" value="NZ_JAVHUL010000030.1"/>
</dbReference>
<evidence type="ECO:0000313" key="3">
    <source>
        <dbReference type="EMBL" id="MDQ7918056.1"/>
    </source>
</evidence>
<dbReference type="EMBL" id="JAVHUL010000030">
    <property type="protein sequence ID" value="MDQ7918056.1"/>
    <property type="molecule type" value="Genomic_DNA"/>
</dbReference>
<comment type="caution">
    <text evidence="3">The sequence shown here is derived from an EMBL/GenBank/DDBJ whole genome shotgun (WGS) entry which is preliminary data.</text>
</comment>
<sequence>MFKKILFFILLSVVFVGCKNSKKEVKELTKADLNGFGEQQGEGEIIEINDSLVISYYSSNFNCYPNWKISRKYFNTQTPTITVNPDESFNNKEGYTVFTYTKLKEKPSLCKELTPKQKSSNTYNFETLWNTFNEQYAFFKERNVDWDAIKSKYRAKFTDKTEAFEFYLLMENMVLELNDEHSNFDVPDEFDEQWHRLQKKKGTTNYKQLVQNQLLHQYLKAPKKYNAGQLSWGLISNKISYIQLNGMDGLANYFSENDTTWDTYWEITENSDDYQKDLLEGTNKITDSIIKDIKNTKACILDLRFNGGGYDKVGLAFLSHFIDKEYTIFNKKRRFKNGYSESQTINIKPSENNYTKKVYVLTSPFTVSAAETSILASMNFPNFKRFGSNTNGAFSDIFI</sequence>
<dbReference type="InterPro" id="IPR029045">
    <property type="entry name" value="ClpP/crotonase-like_dom_sf"/>
</dbReference>
<reference evidence="3 4" key="1">
    <citation type="submission" date="2023-08" db="EMBL/GenBank/DDBJ databases">
        <title>Mesonia sp. MT50, isolated from deep-sea sediment of the Mariana Trench.</title>
        <authorList>
            <person name="Fu H."/>
        </authorList>
    </citation>
    <scope>NUCLEOTIDE SEQUENCE [LARGE SCALE GENOMIC DNA]</scope>
    <source>
        <strain evidence="3 4">MT50</strain>
    </source>
</reference>
<dbReference type="PROSITE" id="PS51257">
    <property type="entry name" value="PROKAR_LIPOPROTEIN"/>
    <property type="match status" value="1"/>
</dbReference>
<protein>
    <submittedName>
        <fullName evidence="3">S41 family peptidase</fullName>
    </submittedName>
</protein>
<feature type="domain" description="Tail specific protease" evidence="1">
    <location>
        <begin position="281"/>
        <end position="392"/>
    </location>
</feature>
<dbReference type="Pfam" id="PF14684">
    <property type="entry name" value="Tricorn_C1"/>
    <property type="match status" value="1"/>
</dbReference>
<name>A0ABU1A5G7_9FLAO</name>
<dbReference type="PANTHER" id="PTHR11261:SF3">
    <property type="entry name" value="RETINOL-BINDING PROTEIN 3"/>
    <property type="match status" value="1"/>
</dbReference>
<dbReference type="Proteomes" id="UP001230915">
    <property type="component" value="Unassembled WGS sequence"/>
</dbReference>
<dbReference type="SUPFAM" id="SSF52096">
    <property type="entry name" value="ClpP/crotonase"/>
    <property type="match status" value="1"/>
</dbReference>
<feature type="domain" description="Tricorn protease C1" evidence="2">
    <location>
        <begin position="122"/>
        <end position="174"/>
    </location>
</feature>
<evidence type="ECO:0000259" key="1">
    <source>
        <dbReference type="Pfam" id="PF03572"/>
    </source>
</evidence>
<dbReference type="InterPro" id="IPR028204">
    <property type="entry name" value="Tricorn_C1"/>
</dbReference>
<dbReference type="Gene3D" id="3.90.226.10">
    <property type="entry name" value="2-enoyl-CoA Hydratase, Chain A, domain 1"/>
    <property type="match status" value="1"/>
</dbReference>
<proteinExistence type="predicted"/>
<accession>A0ABU1A5G7</accession>